<evidence type="ECO:0000313" key="3">
    <source>
        <dbReference type="EMBL" id="KAI9549592.1"/>
    </source>
</evidence>
<dbReference type="InterPro" id="IPR018306">
    <property type="entry name" value="Phage_T5_Orf172_DNA-bd"/>
</dbReference>
<evidence type="ECO:0000313" key="4">
    <source>
        <dbReference type="Proteomes" id="UP000820818"/>
    </source>
</evidence>
<comment type="caution">
    <text evidence="3">The sequence shown here is derived from an EMBL/GenBank/DDBJ whole genome shotgun (WGS) entry which is preliminary data.</text>
</comment>
<evidence type="ECO:0000256" key="1">
    <source>
        <dbReference type="SAM" id="MobiDB-lite"/>
    </source>
</evidence>
<organism evidence="3 4">
    <name type="scientific">Daphnia sinensis</name>
    <dbReference type="NCBI Taxonomy" id="1820382"/>
    <lineage>
        <taxon>Eukaryota</taxon>
        <taxon>Metazoa</taxon>
        <taxon>Ecdysozoa</taxon>
        <taxon>Arthropoda</taxon>
        <taxon>Crustacea</taxon>
        <taxon>Branchiopoda</taxon>
        <taxon>Diplostraca</taxon>
        <taxon>Cladocera</taxon>
        <taxon>Anomopoda</taxon>
        <taxon>Daphniidae</taxon>
        <taxon>Daphnia</taxon>
        <taxon>Daphnia similis group</taxon>
    </lineage>
</organism>
<dbReference type="AlphaFoldDB" id="A0AAD5KES5"/>
<dbReference type="EMBL" id="WJBH02000290">
    <property type="protein sequence ID" value="KAI9549592.1"/>
    <property type="molecule type" value="Genomic_DNA"/>
</dbReference>
<gene>
    <name evidence="3" type="ORF">GHT06_003778</name>
</gene>
<feature type="region of interest" description="Disordered" evidence="1">
    <location>
        <begin position="20"/>
        <end position="40"/>
    </location>
</feature>
<name>A0AAD5KES5_9CRUS</name>
<keyword evidence="4" id="KW-1185">Reference proteome</keyword>
<accession>A0AAD5KES5</accession>
<evidence type="ECO:0000259" key="2">
    <source>
        <dbReference type="Pfam" id="PF10544"/>
    </source>
</evidence>
<protein>
    <recommendedName>
        <fullName evidence="2">Bacteriophage T5 Orf172 DNA-binding domain-containing protein</fullName>
    </recommendedName>
</protein>
<dbReference type="Proteomes" id="UP000820818">
    <property type="component" value="Unassembled WGS sequence"/>
</dbReference>
<dbReference type="Pfam" id="PF10544">
    <property type="entry name" value="T5orf172"/>
    <property type="match status" value="1"/>
</dbReference>
<reference evidence="3" key="1">
    <citation type="submission" date="2022-05" db="EMBL/GenBank/DDBJ databases">
        <title>A multi-omics perspective on studying reproductive biology in Daphnia sinensis.</title>
        <authorList>
            <person name="Jia J."/>
        </authorList>
    </citation>
    <scope>NUCLEOTIDE SEQUENCE</scope>
    <source>
        <strain evidence="3">WSL</strain>
    </source>
</reference>
<sequence>MVKREEAVNGNPEALAAVKRAEEAERTEQAKRDRVIAEEQAKRDTIDKEMESARATVQSLRAMHADLQGLNDVRFLAWRQLNINRSILAAAGPCVYALFAQGYVKIGHTGTSLFERYKRDLWSHDMKELILICVPHKHKDEAYRHERLIHTQLKQIRCRVGNALEKFAMDFGRVSDAFKAVYGEEDIKFV</sequence>
<proteinExistence type="predicted"/>
<feature type="domain" description="Bacteriophage T5 Orf172 DNA-binding" evidence="2">
    <location>
        <begin position="99"/>
        <end position="179"/>
    </location>
</feature>